<dbReference type="InterPro" id="IPR016661">
    <property type="entry name" value="PFDN4"/>
</dbReference>
<proteinExistence type="inferred from homology"/>
<dbReference type="GO" id="GO:0005737">
    <property type="term" value="C:cytoplasm"/>
    <property type="evidence" value="ECO:0007669"/>
    <property type="project" value="TreeGrafter"/>
</dbReference>
<dbReference type="KEGG" id="tnl:113495966"/>
<reference evidence="8" key="1">
    <citation type="submission" date="2025-08" db="UniProtKB">
        <authorList>
            <consortium name="RefSeq"/>
        </authorList>
    </citation>
    <scope>IDENTIFICATION</scope>
</reference>
<keyword evidence="6" id="KW-0175">Coiled coil</keyword>
<dbReference type="GO" id="GO:0006457">
    <property type="term" value="P:protein folding"/>
    <property type="evidence" value="ECO:0007669"/>
    <property type="project" value="UniProtKB-UniRule"/>
</dbReference>
<dbReference type="FunCoup" id="A0A7E5VQZ9">
    <property type="interactions" value="1427"/>
</dbReference>
<evidence type="ECO:0000313" key="7">
    <source>
        <dbReference type="Proteomes" id="UP000322000"/>
    </source>
</evidence>
<dbReference type="CDD" id="cd23165">
    <property type="entry name" value="Prefoldin_4"/>
    <property type="match status" value="1"/>
</dbReference>
<dbReference type="Pfam" id="PF01920">
    <property type="entry name" value="Prefoldin_2"/>
    <property type="match status" value="1"/>
</dbReference>
<feature type="coiled-coil region" evidence="6">
    <location>
        <begin position="21"/>
        <end position="119"/>
    </location>
</feature>
<dbReference type="Gene3D" id="1.10.287.370">
    <property type="match status" value="1"/>
</dbReference>
<evidence type="ECO:0000256" key="2">
    <source>
        <dbReference type="ARBA" id="ARBA00011695"/>
    </source>
</evidence>
<evidence type="ECO:0000256" key="6">
    <source>
        <dbReference type="SAM" id="Coils"/>
    </source>
</evidence>
<name>A0A7E5VQZ9_TRINI</name>
<evidence type="ECO:0000256" key="5">
    <source>
        <dbReference type="PIRNR" id="PIRNR016477"/>
    </source>
</evidence>
<protein>
    <recommendedName>
        <fullName evidence="5">Prefoldin subunit 4</fullName>
    </recommendedName>
</protein>
<dbReference type="RefSeq" id="XP_026730788.1">
    <property type="nucleotide sequence ID" value="XM_026874987.1"/>
</dbReference>
<evidence type="ECO:0000256" key="1">
    <source>
        <dbReference type="ARBA" id="ARBA00008045"/>
    </source>
</evidence>
<dbReference type="AlphaFoldDB" id="A0A7E5VQZ9"/>
<evidence type="ECO:0000256" key="3">
    <source>
        <dbReference type="ARBA" id="ARBA00023186"/>
    </source>
</evidence>
<sequence length="135" mass="15455">MANSGKGTFQPDSDVHISFEDQQKINKFARLNAKVDDLKEELKVKQNDMKNLEEAVEELSLTDESEKIPYLIGEVFMCQGLEDTLKFLDEAKARKTNEINDLEGRCDELKSQMSELKAHLYGKFGSHINLENEDE</sequence>
<dbReference type="GeneID" id="113495966"/>
<evidence type="ECO:0000313" key="8">
    <source>
        <dbReference type="RefSeq" id="XP_026730788.1"/>
    </source>
</evidence>
<dbReference type="GO" id="GO:0051082">
    <property type="term" value="F:unfolded protein binding"/>
    <property type="evidence" value="ECO:0007669"/>
    <property type="project" value="InterPro"/>
</dbReference>
<comment type="subunit">
    <text evidence="2 5">Heterohexamer of two PFD-alpha type and four PFD-beta type subunits.</text>
</comment>
<accession>A0A7E5VQZ9</accession>
<dbReference type="Proteomes" id="UP000322000">
    <property type="component" value="Chromosome 1"/>
</dbReference>
<dbReference type="PIRSF" id="PIRSF016477">
    <property type="entry name" value="Prefoldin_subunit_4"/>
    <property type="match status" value="1"/>
</dbReference>
<keyword evidence="7" id="KW-1185">Reference proteome</keyword>
<organism evidence="7 8">
    <name type="scientific">Trichoplusia ni</name>
    <name type="common">Cabbage looper</name>
    <dbReference type="NCBI Taxonomy" id="7111"/>
    <lineage>
        <taxon>Eukaryota</taxon>
        <taxon>Metazoa</taxon>
        <taxon>Ecdysozoa</taxon>
        <taxon>Arthropoda</taxon>
        <taxon>Hexapoda</taxon>
        <taxon>Insecta</taxon>
        <taxon>Pterygota</taxon>
        <taxon>Neoptera</taxon>
        <taxon>Endopterygota</taxon>
        <taxon>Lepidoptera</taxon>
        <taxon>Glossata</taxon>
        <taxon>Ditrysia</taxon>
        <taxon>Noctuoidea</taxon>
        <taxon>Noctuidae</taxon>
        <taxon>Plusiinae</taxon>
        <taxon>Trichoplusia</taxon>
    </lineage>
</organism>
<dbReference type="SUPFAM" id="SSF46579">
    <property type="entry name" value="Prefoldin"/>
    <property type="match status" value="1"/>
</dbReference>
<dbReference type="InParanoid" id="A0A7E5VQZ9"/>
<comment type="function">
    <text evidence="4 5">Binds specifically to cytosolic chaperonin (c-CPN) and transfers target proteins to it. Binds to nascent polypeptide chain and promotes folding in an environment in which there are many competing pathways for nonnative proteins.</text>
</comment>
<dbReference type="GO" id="GO:0016272">
    <property type="term" value="C:prefoldin complex"/>
    <property type="evidence" value="ECO:0007669"/>
    <property type="project" value="UniProtKB-UniRule"/>
</dbReference>
<dbReference type="InterPro" id="IPR002777">
    <property type="entry name" value="PFD_beta-like"/>
</dbReference>
<evidence type="ECO:0000256" key="4">
    <source>
        <dbReference type="ARBA" id="ARBA00024667"/>
    </source>
</evidence>
<keyword evidence="3 5" id="KW-0143">Chaperone</keyword>
<dbReference type="OrthoDB" id="10250441at2759"/>
<dbReference type="FunFam" id="1.10.287.370:FF:000005">
    <property type="entry name" value="Prefoldin subunit 4"/>
    <property type="match status" value="1"/>
</dbReference>
<dbReference type="PANTHER" id="PTHR21100">
    <property type="entry name" value="PREFOLDIN SUBUNIT 4"/>
    <property type="match status" value="1"/>
</dbReference>
<dbReference type="InterPro" id="IPR009053">
    <property type="entry name" value="Prefoldin"/>
</dbReference>
<comment type="similarity">
    <text evidence="1 5">Belongs to the prefoldin subunit beta family.</text>
</comment>
<dbReference type="PANTHER" id="PTHR21100:SF9">
    <property type="entry name" value="PREFOLDIN SUBUNIT 4"/>
    <property type="match status" value="1"/>
</dbReference>
<gene>
    <name evidence="8" type="primary">LOC113495966</name>
</gene>
<dbReference type="CTD" id="5203"/>